<protein>
    <submittedName>
        <fullName evidence="3">Uncharacterized protein</fullName>
    </submittedName>
</protein>
<dbReference type="EMBL" id="VXIV02000164">
    <property type="protein sequence ID" value="KAF6040233.1"/>
    <property type="molecule type" value="Genomic_DNA"/>
</dbReference>
<keyword evidence="4" id="KW-1185">Reference proteome</keyword>
<evidence type="ECO:0000313" key="3">
    <source>
        <dbReference type="EMBL" id="KAF6040233.1"/>
    </source>
</evidence>
<name>A0A7J7KQ92_BUGNE</name>
<feature type="transmembrane region" description="Helical" evidence="2">
    <location>
        <begin position="127"/>
        <end position="147"/>
    </location>
</feature>
<feature type="region of interest" description="Disordered" evidence="1">
    <location>
        <begin position="1"/>
        <end position="118"/>
    </location>
</feature>
<organism evidence="3 4">
    <name type="scientific">Bugula neritina</name>
    <name type="common">Brown bryozoan</name>
    <name type="synonym">Sertularia neritina</name>
    <dbReference type="NCBI Taxonomy" id="10212"/>
    <lineage>
        <taxon>Eukaryota</taxon>
        <taxon>Metazoa</taxon>
        <taxon>Spiralia</taxon>
        <taxon>Lophotrochozoa</taxon>
        <taxon>Bryozoa</taxon>
        <taxon>Gymnolaemata</taxon>
        <taxon>Cheilostomatida</taxon>
        <taxon>Flustrina</taxon>
        <taxon>Buguloidea</taxon>
        <taxon>Bugulidae</taxon>
        <taxon>Bugula</taxon>
    </lineage>
</organism>
<feature type="compositionally biased region" description="Polar residues" evidence="1">
    <location>
        <begin position="29"/>
        <end position="67"/>
    </location>
</feature>
<keyword evidence="2" id="KW-0812">Transmembrane</keyword>
<feature type="compositionally biased region" description="Polar residues" evidence="1">
    <location>
        <begin position="93"/>
        <end position="109"/>
    </location>
</feature>
<feature type="region of interest" description="Disordered" evidence="1">
    <location>
        <begin position="152"/>
        <end position="181"/>
    </location>
</feature>
<keyword evidence="2" id="KW-0472">Membrane</keyword>
<reference evidence="3" key="1">
    <citation type="submission" date="2020-06" db="EMBL/GenBank/DDBJ databases">
        <title>Draft genome of Bugula neritina, a colonial animal packing powerful symbionts and potential medicines.</title>
        <authorList>
            <person name="Rayko M."/>
        </authorList>
    </citation>
    <scope>NUCLEOTIDE SEQUENCE [LARGE SCALE GENOMIC DNA]</scope>
    <source>
        <strain evidence="3">Kwan_BN1</strain>
    </source>
</reference>
<accession>A0A7J7KQ92</accession>
<keyword evidence="2" id="KW-1133">Transmembrane helix</keyword>
<gene>
    <name evidence="3" type="ORF">EB796_001447</name>
</gene>
<feature type="compositionally biased region" description="Polar residues" evidence="1">
    <location>
        <begin position="152"/>
        <end position="165"/>
    </location>
</feature>
<sequence>MSHNPTYDPELDYSEDHTAHYYEGDRSGRSTPRQYTNYPLGDQYNSSSMASYRQATTGPPQSDTAGNGKSYRYATEATIPEDEDEADHGQVADSRQVQFSERGPSSSIASKKFGDEESSGSSLKFKILIVVAILLAVLWVIFMALYIREMTTNKSSESTTPSRPNSGAAVDGSDNSQVSIN</sequence>
<dbReference type="Proteomes" id="UP000593567">
    <property type="component" value="Unassembled WGS sequence"/>
</dbReference>
<feature type="compositionally biased region" description="Basic and acidic residues" evidence="1">
    <location>
        <begin position="14"/>
        <end position="28"/>
    </location>
</feature>
<comment type="caution">
    <text evidence="3">The sequence shown here is derived from an EMBL/GenBank/DDBJ whole genome shotgun (WGS) entry which is preliminary data.</text>
</comment>
<evidence type="ECO:0000256" key="2">
    <source>
        <dbReference type="SAM" id="Phobius"/>
    </source>
</evidence>
<dbReference type="AlphaFoldDB" id="A0A7J7KQ92"/>
<proteinExistence type="predicted"/>
<evidence type="ECO:0000256" key="1">
    <source>
        <dbReference type="SAM" id="MobiDB-lite"/>
    </source>
</evidence>
<evidence type="ECO:0000313" key="4">
    <source>
        <dbReference type="Proteomes" id="UP000593567"/>
    </source>
</evidence>